<dbReference type="GO" id="GO:0030527">
    <property type="term" value="F:structural constituent of chromatin"/>
    <property type="evidence" value="ECO:0007669"/>
    <property type="project" value="InterPro"/>
</dbReference>
<dbReference type="Proteomes" id="UP001214113">
    <property type="component" value="Unassembled WGS sequence"/>
</dbReference>
<sequence length="58" mass="6601">MNELLTQIQDVYAAFSTDAALQIEKNNKAAGTRARKASLELEKLMKEFRKLSLEESKK</sequence>
<dbReference type="Pfam" id="PF07432">
    <property type="entry name" value="Hc1"/>
    <property type="match status" value="1"/>
</dbReference>
<reference evidence="5" key="3">
    <citation type="submission" date="2022-10" db="EMBL/GenBank/DDBJ databases">
        <title>Human gut microbiome strain richness.</title>
        <authorList>
            <person name="Chen-Liaw A."/>
        </authorList>
    </citation>
    <scope>NUCLEOTIDE SEQUENCE</scope>
    <source>
        <strain evidence="5">BSD2780061687st1_G10_BSD2780061687b_171204</strain>
    </source>
</reference>
<evidence type="ECO:0000256" key="1">
    <source>
        <dbReference type="ARBA" id="ARBA00002333"/>
    </source>
</evidence>
<feature type="coiled-coil region" evidence="3">
    <location>
        <begin position="27"/>
        <end position="54"/>
    </location>
</feature>
<evidence type="ECO:0000313" key="5">
    <source>
        <dbReference type="EMBL" id="MDC1856379.1"/>
    </source>
</evidence>
<comment type="function">
    <text evidence="1">Might have a role analogous to that of eukaryotic histone proteins.</text>
</comment>
<evidence type="ECO:0000313" key="7">
    <source>
        <dbReference type="Proteomes" id="UP000095788"/>
    </source>
</evidence>
<dbReference type="RefSeq" id="WP_057279579.1">
    <property type="nucleotide sequence ID" value="NZ_CZBF01000002.1"/>
</dbReference>
<proteinExistence type="inferred from homology"/>
<dbReference type="Proteomes" id="UP000283601">
    <property type="component" value="Unassembled WGS sequence"/>
</dbReference>
<keyword evidence="3" id="KW-0175">Coiled coil</keyword>
<dbReference type="Proteomes" id="UP000095788">
    <property type="component" value="Unassembled WGS sequence"/>
</dbReference>
<name>A0A174PNT6_BACUN</name>
<dbReference type="EMBL" id="QSJZ01000037">
    <property type="protein sequence ID" value="RHE17384.1"/>
    <property type="molecule type" value="Genomic_DNA"/>
</dbReference>
<organism evidence="4 7">
    <name type="scientific">Bacteroides uniformis</name>
    <dbReference type="NCBI Taxonomy" id="820"/>
    <lineage>
        <taxon>Bacteria</taxon>
        <taxon>Pseudomonadati</taxon>
        <taxon>Bacteroidota</taxon>
        <taxon>Bacteroidia</taxon>
        <taxon>Bacteroidales</taxon>
        <taxon>Bacteroidaceae</taxon>
        <taxon>Bacteroides</taxon>
    </lineage>
</organism>
<evidence type="ECO:0000313" key="8">
    <source>
        <dbReference type="Proteomes" id="UP000283601"/>
    </source>
</evidence>
<evidence type="ECO:0000313" key="4">
    <source>
        <dbReference type="EMBL" id="CUP60005.1"/>
    </source>
</evidence>
<dbReference type="EMBL" id="CZBF01000002">
    <property type="protein sequence ID" value="CUP60005.1"/>
    <property type="molecule type" value="Genomic_DNA"/>
</dbReference>
<dbReference type="AlphaFoldDB" id="A0A174PNT6"/>
<dbReference type="EMBL" id="JAQNSB010000027">
    <property type="protein sequence ID" value="MDC1856379.1"/>
    <property type="molecule type" value="Genomic_DNA"/>
</dbReference>
<evidence type="ECO:0000313" key="6">
    <source>
        <dbReference type="EMBL" id="RHE17384.1"/>
    </source>
</evidence>
<gene>
    <name evidence="6" type="ORF">DW758_20750</name>
    <name evidence="4" type="ORF">ERS852554_01162</name>
    <name evidence="5" type="ORF">POZ22_16565</name>
</gene>
<dbReference type="GO" id="GO:0003677">
    <property type="term" value="F:DNA binding"/>
    <property type="evidence" value="ECO:0007669"/>
    <property type="project" value="InterPro"/>
</dbReference>
<reference evidence="4 7" key="1">
    <citation type="submission" date="2015-09" db="EMBL/GenBank/DDBJ databases">
        <authorList>
            <consortium name="Pathogen Informatics"/>
        </authorList>
    </citation>
    <scope>NUCLEOTIDE SEQUENCE [LARGE SCALE GENOMIC DNA]</scope>
    <source>
        <strain evidence="4 7">2789STDY5834942</strain>
    </source>
</reference>
<protein>
    <submittedName>
        <fullName evidence="4 5">Histone H1</fullName>
    </submittedName>
</protein>
<comment type="similarity">
    <text evidence="2">Belongs to the histone H1/H5 family. HCT subfamily.</text>
</comment>
<evidence type="ECO:0000256" key="3">
    <source>
        <dbReference type="SAM" id="Coils"/>
    </source>
</evidence>
<accession>A0A174PNT6</accession>
<dbReference type="InterPro" id="IPR010886">
    <property type="entry name" value="Hc1"/>
</dbReference>
<reference evidence="6 8" key="2">
    <citation type="submission" date="2018-08" db="EMBL/GenBank/DDBJ databases">
        <title>A genome reference for cultivated species of the human gut microbiota.</title>
        <authorList>
            <person name="Zou Y."/>
            <person name="Xue W."/>
            <person name="Luo G."/>
        </authorList>
    </citation>
    <scope>NUCLEOTIDE SEQUENCE [LARGE SCALE GENOMIC DNA]</scope>
    <source>
        <strain evidence="6 8">AM29-12AC</strain>
    </source>
</reference>
<evidence type="ECO:0000256" key="2">
    <source>
        <dbReference type="ARBA" id="ARBA00008424"/>
    </source>
</evidence>